<evidence type="ECO:0000313" key="2">
    <source>
        <dbReference type="Proteomes" id="UP000027153"/>
    </source>
</evidence>
<name>A0A062V863_9EURY</name>
<dbReference type="PATRIC" id="fig|1392998.3.peg.143"/>
<proteinExistence type="predicted"/>
<dbReference type="EMBL" id="JMIY01000001">
    <property type="protein sequence ID" value="KCZ73472.1"/>
    <property type="molecule type" value="Genomic_DNA"/>
</dbReference>
<accession>A0A062V863</accession>
<protein>
    <submittedName>
        <fullName evidence="1">Uncharacterized protein</fullName>
    </submittedName>
</protein>
<gene>
    <name evidence="1" type="ORF">ANME2D_00540</name>
</gene>
<reference evidence="1 2" key="1">
    <citation type="journal article" date="2013" name="Nature">
        <title>Anaerobic oxidation of methane coupled to nitrate reduction in a novel archaeal lineage.</title>
        <authorList>
            <person name="Haroon M.F."/>
            <person name="Hu S."/>
            <person name="Shi Y."/>
            <person name="Imelfort M."/>
            <person name="Keller J."/>
            <person name="Hugenholtz P."/>
            <person name="Yuan Z."/>
            <person name="Tyson G.W."/>
        </authorList>
    </citation>
    <scope>NUCLEOTIDE SEQUENCE [LARGE SCALE GENOMIC DNA]</scope>
    <source>
        <strain evidence="1 2">ANME-2d</strain>
    </source>
</reference>
<comment type="caution">
    <text evidence="1">The sequence shown here is derived from an EMBL/GenBank/DDBJ whole genome shotgun (WGS) entry which is preliminary data.</text>
</comment>
<sequence length="323" mass="34128">MTSLWSISDQILASKLNKSFNTGLDANKGTPTAIGEAYLATDTKKIYFSTDGSTWDMILYDDDAVYIDSSGNVGIGTTNPQGKLHISWPDANYIFTSDSTSGYTSTFMMDDIGLKIGHGSVIRDIEFQTSSLTRMTISQGGNVGIGLTNPAGLLDVNSKFVVGASSITGTLVNAANGLISFDSNRDIPHLRPKAASANLRHSHDSLSSAVSTSTYELLKTMTFTYGIRGTLRIAFRLVGSGGGTSYARVYKNGSPIGTVQTQNGSTSSTKTEDINVGSLSSGGTLEVWGSSDEFGGQTTAVQEFRIYYDNAADTVLVGGVTTS</sequence>
<organism evidence="1 2">
    <name type="scientific">Candidatus Methanoperedens nitratireducens</name>
    <dbReference type="NCBI Taxonomy" id="1392998"/>
    <lineage>
        <taxon>Archaea</taxon>
        <taxon>Methanobacteriati</taxon>
        <taxon>Methanobacteriota</taxon>
        <taxon>Stenosarchaea group</taxon>
        <taxon>Methanomicrobia</taxon>
        <taxon>Methanosarcinales</taxon>
        <taxon>ANME-2 cluster</taxon>
        <taxon>Candidatus Methanoperedentaceae</taxon>
        <taxon>Candidatus Methanoperedens</taxon>
    </lineage>
</organism>
<evidence type="ECO:0000313" key="1">
    <source>
        <dbReference type="EMBL" id="KCZ73472.1"/>
    </source>
</evidence>
<keyword evidence="2" id="KW-1185">Reference proteome</keyword>
<dbReference type="Proteomes" id="UP000027153">
    <property type="component" value="Unassembled WGS sequence"/>
</dbReference>
<dbReference type="AlphaFoldDB" id="A0A062V863"/>